<dbReference type="PROSITE" id="PS50943">
    <property type="entry name" value="HTH_CROC1"/>
    <property type="match status" value="1"/>
</dbReference>
<dbReference type="Pfam" id="PF13560">
    <property type="entry name" value="HTH_31"/>
    <property type="match status" value="1"/>
</dbReference>
<dbReference type="GO" id="GO:0003677">
    <property type="term" value="F:DNA binding"/>
    <property type="evidence" value="ECO:0007669"/>
    <property type="project" value="InterPro"/>
</dbReference>
<dbReference type="InterPro" id="IPR010982">
    <property type="entry name" value="Lambda_DNA-bd_dom_sf"/>
</dbReference>
<dbReference type="AlphaFoldDB" id="A0A6B3NHH0"/>
<accession>A0A6M0CVB9</accession>
<evidence type="ECO:0000313" key="3">
    <source>
        <dbReference type="EMBL" id="NER61382.1"/>
    </source>
</evidence>
<dbReference type="InterPro" id="IPR041413">
    <property type="entry name" value="MLTR_LBD"/>
</dbReference>
<dbReference type="Gene3D" id="3.30.450.180">
    <property type="match status" value="1"/>
</dbReference>
<evidence type="ECO:0000259" key="2">
    <source>
        <dbReference type="PROSITE" id="PS50943"/>
    </source>
</evidence>
<organism evidence="4 6">
    <name type="scientific">Pseudomonas brassicae</name>
    <dbReference type="NCBI Taxonomy" id="2708063"/>
    <lineage>
        <taxon>Bacteria</taxon>
        <taxon>Pseudomonadati</taxon>
        <taxon>Pseudomonadota</taxon>
        <taxon>Gammaproteobacteria</taxon>
        <taxon>Pseudomonadales</taxon>
        <taxon>Pseudomonadaceae</taxon>
        <taxon>Pseudomonas</taxon>
    </lineage>
</organism>
<dbReference type="EMBL" id="JAAHBU010000005">
    <property type="protein sequence ID" value="NER62705.1"/>
    <property type="molecule type" value="Genomic_DNA"/>
</dbReference>
<dbReference type="Pfam" id="PF17765">
    <property type="entry name" value="MLTR_LBD"/>
    <property type="match status" value="1"/>
</dbReference>
<dbReference type="RefSeq" id="WP_163940370.1">
    <property type="nucleotide sequence ID" value="NZ_JAAHBU010000005.1"/>
</dbReference>
<feature type="region of interest" description="Disordered" evidence="1">
    <location>
        <begin position="1"/>
        <end position="21"/>
    </location>
</feature>
<protein>
    <submittedName>
        <fullName evidence="4">Helix-turn-helix transcriptional regulator</fullName>
    </submittedName>
</protein>
<dbReference type="Proteomes" id="UP000480410">
    <property type="component" value="Unassembled WGS sequence"/>
</dbReference>
<evidence type="ECO:0000256" key="1">
    <source>
        <dbReference type="SAM" id="MobiDB-lite"/>
    </source>
</evidence>
<dbReference type="PANTHER" id="PTHR35010:SF4">
    <property type="entry name" value="BLL5781 PROTEIN"/>
    <property type="match status" value="1"/>
</dbReference>
<evidence type="ECO:0000313" key="6">
    <source>
        <dbReference type="Proteomes" id="UP000482634"/>
    </source>
</evidence>
<accession>A0A6B3NHH0</accession>
<dbReference type="EMBL" id="JAAHBV010000421">
    <property type="protein sequence ID" value="NER61382.1"/>
    <property type="molecule type" value="Genomic_DNA"/>
</dbReference>
<dbReference type="Gene3D" id="1.10.260.40">
    <property type="entry name" value="lambda repressor-like DNA-binding domains"/>
    <property type="match status" value="1"/>
</dbReference>
<dbReference type="SMART" id="SM00530">
    <property type="entry name" value="HTH_XRE"/>
    <property type="match status" value="1"/>
</dbReference>
<dbReference type="CDD" id="cd00093">
    <property type="entry name" value="HTH_XRE"/>
    <property type="match status" value="1"/>
</dbReference>
<evidence type="ECO:0000313" key="4">
    <source>
        <dbReference type="EMBL" id="NER62705.1"/>
    </source>
</evidence>
<name>A0A6B3NHH0_9PSED</name>
<reference evidence="5 6" key="1">
    <citation type="submission" date="2020-02" db="EMBL/GenBank/DDBJ databases">
        <title>Broccoli isolated Pseudomonas sp.</title>
        <authorList>
            <person name="Fujikawa T."/>
            <person name="Sawada H."/>
        </authorList>
    </citation>
    <scope>NUCLEOTIDE SEQUENCE [LARGE SCALE GENOMIC DNA]</scope>
    <source>
        <strain evidence="4 6">MAFF212427</strain>
        <strain evidence="3 5">MAFF212428</strain>
    </source>
</reference>
<dbReference type="Proteomes" id="UP000482634">
    <property type="component" value="Unassembled WGS sequence"/>
</dbReference>
<dbReference type="InterPro" id="IPR001387">
    <property type="entry name" value="Cro/C1-type_HTH"/>
</dbReference>
<keyword evidence="6" id="KW-1185">Reference proteome</keyword>
<dbReference type="PANTHER" id="PTHR35010">
    <property type="entry name" value="BLL4672 PROTEIN-RELATED"/>
    <property type="match status" value="1"/>
</dbReference>
<evidence type="ECO:0000313" key="5">
    <source>
        <dbReference type="Proteomes" id="UP000480410"/>
    </source>
</evidence>
<sequence>MSHQPFHPTHPAASTSAGQHLRRLRRQAGLSQLDLALRAGVSQRHLSCVETGRAKASPSTLHAILSALDTPLERCNDVFLAAGYAPRYAASALDAPVMQMVHGAIGHLLQAQNPAPAIVIDSNWDVTAANTSTGLLLAMTGTAAQGASGLNLLDTLLRPGGLGDHLVNAQQVRAVAWQRAAREATGNPALASRLQNLPCPAELPLEQAPAPLLLTCVRSQQGELRFLSTFTTFGMPLDITVASLRIEHLIPADTHTWQVMTAAYQQWAGSPLPGQPAC</sequence>
<proteinExistence type="predicted"/>
<gene>
    <name evidence="3" type="ORF">G3435_18300</name>
    <name evidence="4" type="ORF">G3436_00735</name>
</gene>
<feature type="domain" description="HTH cro/C1-type" evidence="2">
    <location>
        <begin position="21"/>
        <end position="75"/>
    </location>
</feature>
<comment type="caution">
    <text evidence="4">The sequence shown here is derived from an EMBL/GenBank/DDBJ whole genome shotgun (WGS) entry which is preliminary data.</text>
</comment>
<dbReference type="SUPFAM" id="SSF47413">
    <property type="entry name" value="lambda repressor-like DNA-binding domains"/>
    <property type="match status" value="1"/>
</dbReference>